<keyword evidence="3" id="KW-1185">Reference proteome</keyword>
<dbReference type="AlphaFoldDB" id="A0AA38NWZ4"/>
<evidence type="ECO:0000259" key="1">
    <source>
        <dbReference type="Pfam" id="PF17667"/>
    </source>
</evidence>
<feature type="non-terminal residue" evidence="2">
    <location>
        <position position="1"/>
    </location>
</feature>
<dbReference type="InterPro" id="IPR040976">
    <property type="entry name" value="Pkinase_fungal"/>
</dbReference>
<dbReference type="EMBL" id="MU807114">
    <property type="protein sequence ID" value="KAJ3832018.1"/>
    <property type="molecule type" value="Genomic_DNA"/>
</dbReference>
<sequence length="115" mass="13307">KVIDDMEQILARDPCRRFTFGTTIENRTTRLWFLSRAPLLRSASFDFMTDRLPLVHLFLSLAFSSLQDLGWDTTMSLSHVDSSSRRQYNINVDAHQFATMGAVWCSGHTMQFRLC</sequence>
<feature type="domain" description="Fungal-type protein kinase" evidence="1">
    <location>
        <begin position="3"/>
        <end position="90"/>
    </location>
</feature>
<reference evidence="2" key="1">
    <citation type="submission" date="2022-08" db="EMBL/GenBank/DDBJ databases">
        <authorList>
            <consortium name="DOE Joint Genome Institute"/>
            <person name="Min B."/>
            <person name="Riley R."/>
            <person name="Sierra-Patev S."/>
            <person name="Naranjo-Ortiz M."/>
            <person name="Looney B."/>
            <person name="Konkel Z."/>
            <person name="Slot J.C."/>
            <person name="Sakamoto Y."/>
            <person name="Steenwyk J.L."/>
            <person name="Rokas A."/>
            <person name="Carro J."/>
            <person name="Camarero S."/>
            <person name="Ferreira P."/>
            <person name="Molpeceres G."/>
            <person name="Ruiz-Duenas F.J."/>
            <person name="Serrano A."/>
            <person name="Henrissat B."/>
            <person name="Drula E."/>
            <person name="Hughes K.W."/>
            <person name="Mata J.L."/>
            <person name="Ishikawa N.K."/>
            <person name="Vargas-Isla R."/>
            <person name="Ushijima S."/>
            <person name="Smith C.A."/>
            <person name="Ahrendt S."/>
            <person name="Andreopoulos W."/>
            <person name="He G."/>
            <person name="Labutti K."/>
            <person name="Lipzen A."/>
            <person name="Ng V."/>
            <person name="Sandor L."/>
            <person name="Barry K."/>
            <person name="Martinez A.T."/>
            <person name="Xiao Y."/>
            <person name="Gibbons J.G."/>
            <person name="Terashima K."/>
            <person name="Hibbett D.S."/>
            <person name="Grigoriev I.V."/>
        </authorList>
    </citation>
    <scope>NUCLEOTIDE SEQUENCE</scope>
    <source>
        <strain evidence="2">TFB9207</strain>
    </source>
</reference>
<dbReference type="Proteomes" id="UP001163846">
    <property type="component" value="Unassembled WGS sequence"/>
</dbReference>
<evidence type="ECO:0000313" key="2">
    <source>
        <dbReference type="EMBL" id="KAJ3832018.1"/>
    </source>
</evidence>
<comment type="caution">
    <text evidence="2">The sequence shown here is derived from an EMBL/GenBank/DDBJ whole genome shotgun (WGS) entry which is preliminary data.</text>
</comment>
<organism evidence="2 3">
    <name type="scientific">Lentinula raphanica</name>
    <dbReference type="NCBI Taxonomy" id="153919"/>
    <lineage>
        <taxon>Eukaryota</taxon>
        <taxon>Fungi</taxon>
        <taxon>Dikarya</taxon>
        <taxon>Basidiomycota</taxon>
        <taxon>Agaricomycotina</taxon>
        <taxon>Agaricomycetes</taxon>
        <taxon>Agaricomycetidae</taxon>
        <taxon>Agaricales</taxon>
        <taxon>Marasmiineae</taxon>
        <taxon>Omphalotaceae</taxon>
        <taxon>Lentinula</taxon>
    </lineage>
</organism>
<accession>A0AA38NWZ4</accession>
<proteinExistence type="predicted"/>
<gene>
    <name evidence="2" type="ORF">F5878DRAFT_548768</name>
</gene>
<name>A0AA38NWZ4_9AGAR</name>
<evidence type="ECO:0000313" key="3">
    <source>
        <dbReference type="Proteomes" id="UP001163846"/>
    </source>
</evidence>
<dbReference type="Pfam" id="PF17667">
    <property type="entry name" value="Pkinase_fungal"/>
    <property type="match status" value="1"/>
</dbReference>
<protein>
    <recommendedName>
        <fullName evidence="1">Fungal-type protein kinase domain-containing protein</fullName>
    </recommendedName>
</protein>